<reference evidence="2" key="1">
    <citation type="journal article" date="2023" name="G3 (Bethesda)">
        <title>Whole genome assembly and annotation of the endangered Caribbean coral Acropora cervicornis.</title>
        <authorList>
            <person name="Selwyn J.D."/>
            <person name="Vollmer S.V."/>
        </authorList>
    </citation>
    <scope>NUCLEOTIDE SEQUENCE</scope>
    <source>
        <strain evidence="2">K2</strain>
    </source>
</reference>
<sequence>MREMVGYAQDNNGHADLQKSRITRDEKDVQEMTDLLFNSWLNPFSDESQPLASISTKKLANKELYTTCGTKCYKLTTDTVQQVIELSSGQEEAETRLLLHAKHAATPHVKAVTISSEDTDVRILCISFAHVIPVPIYQRCVSQHQARYVDISKIAGVLGKKVSKALLRLHAFTGCDSMSAFAGIGKARPLKLLRSKDEFQAMFQNLGEPWSITEELCVQLESFVCAMYGMMKGNHDVNQCRYAVFCSKKGEAESHQLPPCRDCLHHHCKRANYQTAVWKNALTINQVPGPAGNGWALESDESGQGLYIVWMSRSPAPKAVTELLAYTCKRVCKSNTCECILNGFKCSGLCRLADCSNQPDETSFQSEEDDGDIDLSKDID</sequence>
<evidence type="ECO:0000256" key="1">
    <source>
        <dbReference type="SAM" id="MobiDB-lite"/>
    </source>
</evidence>
<keyword evidence="3" id="KW-1185">Reference proteome</keyword>
<evidence type="ECO:0000313" key="3">
    <source>
        <dbReference type="Proteomes" id="UP001249851"/>
    </source>
</evidence>
<proteinExistence type="predicted"/>
<dbReference type="EMBL" id="JARQWQ010000179">
    <property type="protein sequence ID" value="KAK2547547.1"/>
    <property type="molecule type" value="Genomic_DNA"/>
</dbReference>
<name>A0AAD9US01_ACRCE</name>
<feature type="region of interest" description="Disordered" evidence="1">
    <location>
        <begin position="360"/>
        <end position="380"/>
    </location>
</feature>
<evidence type="ECO:0000313" key="2">
    <source>
        <dbReference type="EMBL" id="KAK2547547.1"/>
    </source>
</evidence>
<reference evidence="2" key="2">
    <citation type="journal article" date="2023" name="Science">
        <title>Genomic signatures of disease resistance in endangered staghorn corals.</title>
        <authorList>
            <person name="Vollmer S.V."/>
            <person name="Selwyn J.D."/>
            <person name="Despard B.A."/>
            <person name="Roesel C.L."/>
        </authorList>
    </citation>
    <scope>NUCLEOTIDE SEQUENCE</scope>
    <source>
        <strain evidence="2">K2</strain>
    </source>
</reference>
<gene>
    <name evidence="2" type="ORF">P5673_032464</name>
</gene>
<dbReference type="Proteomes" id="UP001249851">
    <property type="component" value="Unassembled WGS sequence"/>
</dbReference>
<dbReference type="PANTHER" id="PTHR46704">
    <property type="entry name" value="CXC DOMAIN-CONTAINING PROTEIN-RELATED"/>
    <property type="match status" value="1"/>
</dbReference>
<dbReference type="PANTHER" id="PTHR46704:SF9">
    <property type="entry name" value="BHLH DOMAIN-CONTAINING PROTEIN"/>
    <property type="match status" value="1"/>
</dbReference>
<dbReference type="AlphaFoldDB" id="A0AAD9US01"/>
<accession>A0AAD9US01</accession>
<evidence type="ECO:0008006" key="4">
    <source>
        <dbReference type="Google" id="ProtNLM"/>
    </source>
</evidence>
<protein>
    <recommendedName>
        <fullName evidence="4">Tesmin/TSO1-like CXC domain-containing protein</fullName>
    </recommendedName>
</protein>
<comment type="caution">
    <text evidence="2">The sequence shown here is derived from an EMBL/GenBank/DDBJ whole genome shotgun (WGS) entry which is preliminary data.</text>
</comment>
<organism evidence="2 3">
    <name type="scientific">Acropora cervicornis</name>
    <name type="common">Staghorn coral</name>
    <dbReference type="NCBI Taxonomy" id="6130"/>
    <lineage>
        <taxon>Eukaryota</taxon>
        <taxon>Metazoa</taxon>
        <taxon>Cnidaria</taxon>
        <taxon>Anthozoa</taxon>
        <taxon>Hexacorallia</taxon>
        <taxon>Scleractinia</taxon>
        <taxon>Astrocoeniina</taxon>
        <taxon>Acroporidae</taxon>
        <taxon>Acropora</taxon>
    </lineage>
</organism>